<dbReference type="Pfam" id="PF13270">
    <property type="entry name" value="CCDC28"/>
    <property type="match status" value="1"/>
</dbReference>
<evidence type="ECO:0000313" key="3">
    <source>
        <dbReference type="Proteomes" id="UP001175271"/>
    </source>
</evidence>
<gene>
    <name evidence="2" type="ORF">QR680_009074</name>
</gene>
<organism evidence="2 3">
    <name type="scientific">Steinernema hermaphroditum</name>
    <dbReference type="NCBI Taxonomy" id="289476"/>
    <lineage>
        <taxon>Eukaryota</taxon>
        <taxon>Metazoa</taxon>
        <taxon>Ecdysozoa</taxon>
        <taxon>Nematoda</taxon>
        <taxon>Chromadorea</taxon>
        <taxon>Rhabditida</taxon>
        <taxon>Tylenchina</taxon>
        <taxon>Panagrolaimomorpha</taxon>
        <taxon>Strongyloidoidea</taxon>
        <taxon>Steinernematidae</taxon>
        <taxon>Steinernema</taxon>
    </lineage>
</organism>
<dbReference type="InterPro" id="IPR025271">
    <property type="entry name" value="CCDC28"/>
</dbReference>
<keyword evidence="3" id="KW-1185">Reference proteome</keyword>
<feature type="compositionally biased region" description="Low complexity" evidence="1">
    <location>
        <begin position="48"/>
        <end position="57"/>
    </location>
</feature>
<dbReference type="EMBL" id="JAUCMV010000001">
    <property type="protein sequence ID" value="KAK0425180.1"/>
    <property type="molecule type" value="Genomic_DNA"/>
</dbReference>
<dbReference type="AlphaFoldDB" id="A0AA39M979"/>
<feature type="compositionally biased region" description="Basic and acidic residues" evidence="1">
    <location>
        <begin position="155"/>
        <end position="165"/>
    </location>
</feature>
<comment type="caution">
    <text evidence="2">The sequence shown here is derived from an EMBL/GenBank/DDBJ whole genome shotgun (WGS) entry which is preliminary data.</text>
</comment>
<name>A0AA39M979_9BILA</name>
<reference evidence="2" key="1">
    <citation type="submission" date="2023-06" db="EMBL/GenBank/DDBJ databases">
        <title>Genomic analysis of the entomopathogenic nematode Steinernema hermaphroditum.</title>
        <authorList>
            <person name="Schwarz E.M."/>
            <person name="Heppert J.K."/>
            <person name="Baniya A."/>
            <person name="Schwartz H.T."/>
            <person name="Tan C.-H."/>
            <person name="Antoshechkin I."/>
            <person name="Sternberg P.W."/>
            <person name="Goodrich-Blair H."/>
            <person name="Dillman A.R."/>
        </authorList>
    </citation>
    <scope>NUCLEOTIDE SEQUENCE</scope>
    <source>
        <strain evidence="2">PS9179</strain>
        <tissue evidence="2">Whole animal</tissue>
    </source>
</reference>
<feature type="region of interest" description="Disordered" evidence="1">
    <location>
        <begin position="1"/>
        <end position="127"/>
    </location>
</feature>
<proteinExistence type="predicted"/>
<feature type="compositionally biased region" description="Acidic residues" evidence="1">
    <location>
        <begin position="186"/>
        <end position="198"/>
    </location>
</feature>
<evidence type="ECO:0000256" key="1">
    <source>
        <dbReference type="SAM" id="MobiDB-lite"/>
    </source>
</evidence>
<accession>A0AA39M979</accession>
<feature type="region of interest" description="Disordered" evidence="1">
    <location>
        <begin position="143"/>
        <end position="225"/>
    </location>
</feature>
<feature type="compositionally biased region" description="Basic and acidic residues" evidence="1">
    <location>
        <begin position="100"/>
        <end position="119"/>
    </location>
</feature>
<dbReference type="Proteomes" id="UP001175271">
    <property type="component" value="Unassembled WGS sequence"/>
</dbReference>
<protein>
    <submittedName>
        <fullName evidence="2">Uncharacterized protein</fullName>
    </submittedName>
</protein>
<evidence type="ECO:0000313" key="2">
    <source>
        <dbReference type="EMBL" id="KAK0425180.1"/>
    </source>
</evidence>
<sequence>MSSDEVDLESATGPASSRTPPPQLLQVELDEVAPLSPDLRTPTKRSKTTSISKTSDTQLGSPTSPGDAAGEKRASFFLPLFGRKHHHQSSSENLPSKAAGTKEKTEKEKDLTKPQKEKIGPSGDPLAPLSFPYNLFSRFFHPSKTVTTPVSPPPQEKDVNEEKQPNEYSVGHIESSAASASGDLSQECEEADEGEELPGSEPPIEFTAGRAASEEADERQSSQQSLLSLLEEFRSGNMRALSDESLEMLREMHRQQLGLHRLHVSLHQREPKPLESSEELDSEFDRLNDVLLKGLRTSMENFTAAG</sequence>